<reference evidence="8 9" key="1">
    <citation type="submission" date="2019-04" db="EMBL/GenBank/DDBJ databases">
        <title>Phreatobacter aquaticus sp. nov.</title>
        <authorList>
            <person name="Choi A."/>
        </authorList>
    </citation>
    <scope>NUCLEOTIDE SEQUENCE [LARGE SCALE GENOMIC DNA]</scope>
    <source>
        <strain evidence="8 9">KCTC 52518</strain>
    </source>
</reference>
<evidence type="ECO:0000313" key="9">
    <source>
        <dbReference type="Proteomes" id="UP000298781"/>
    </source>
</evidence>
<dbReference type="Pfam" id="PF03739">
    <property type="entry name" value="LptF_LptG"/>
    <property type="match status" value="1"/>
</dbReference>
<evidence type="ECO:0000256" key="2">
    <source>
        <dbReference type="ARBA" id="ARBA00022475"/>
    </source>
</evidence>
<dbReference type="GO" id="GO:0015920">
    <property type="term" value="P:lipopolysaccharide transport"/>
    <property type="evidence" value="ECO:0007669"/>
    <property type="project" value="TreeGrafter"/>
</dbReference>
<organism evidence="8 9">
    <name type="scientific">Phreatobacter stygius</name>
    <dbReference type="NCBI Taxonomy" id="1940610"/>
    <lineage>
        <taxon>Bacteria</taxon>
        <taxon>Pseudomonadati</taxon>
        <taxon>Pseudomonadota</taxon>
        <taxon>Alphaproteobacteria</taxon>
        <taxon>Hyphomicrobiales</taxon>
        <taxon>Phreatobacteraceae</taxon>
        <taxon>Phreatobacter</taxon>
    </lineage>
</organism>
<feature type="transmembrane region" description="Helical" evidence="7">
    <location>
        <begin position="373"/>
        <end position="392"/>
    </location>
</feature>
<evidence type="ECO:0000256" key="4">
    <source>
        <dbReference type="ARBA" id="ARBA00022989"/>
    </source>
</evidence>
<feature type="region of interest" description="Disordered" evidence="6">
    <location>
        <begin position="1"/>
        <end position="56"/>
    </location>
</feature>
<protein>
    <submittedName>
        <fullName evidence="8">LptF/LptG family permease</fullName>
    </submittedName>
</protein>
<name>A0A4D7B472_9HYPH</name>
<dbReference type="KEGG" id="pstg:E8M01_18505"/>
<dbReference type="AlphaFoldDB" id="A0A4D7B472"/>
<dbReference type="PANTHER" id="PTHR33529:SF2">
    <property type="entry name" value="LIPOPOLYSACCHARIDE EXPORT SYSTEM PERMEASE PROTEIN LPTG"/>
    <property type="match status" value="1"/>
</dbReference>
<evidence type="ECO:0000256" key="3">
    <source>
        <dbReference type="ARBA" id="ARBA00022692"/>
    </source>
</evidence>
<dbReference type="Proteomes" id="UP000298781">
    <property type="component" value="Chromosome"/>
</dbReference>
<evidence type="ECO:0000256" key="6">
    <source>
        <dbReference type="SAM" id="MobiDB-lite"/>
    </source>
</evidence>
<keyword evidence="4 7" id="KW-1133">Transmembrane helix</keyword>
<dbReference type="PANTHER" id="PTHR33529">
    <property type="entry name" value="SLR0882 PROTEIN-RELATED"/>
    <property type="match status" value="1"/>
</dbReference>
<dbReference type="EMBL" id="CP039690">
    <property type="protein sequence ID" value="QCI66025.1"/>
    <property type="molecule type" value="Genomic_DNA"/>
</dbReference>
<feature type="compositionally biased region" description="Basic residues" evidence="6">
    <location>
        <begin position="9"/>
        <end position="22"/>
    </location>
</feature>
<keyword evidence="5 7" id="KW-0472">Membrane</keyword>
<comment type="subcellular location">
    <subcellularLocation>
        <location evidence="1">Cell membrane</location>
        <topology evidence="1">Multi-pass membrane protein</topology>
    </subcellularLocation>
</comment>
<evidence type="ECO:0000256" key="5">
    <source>
        <dbReference type="ARBA" id="ARBA00023136"/>
    </source>
</evidence>
<dbReference type="GO" id="GO:0043190">
    <property type="term" value="C:ATP-binding cassette (ABC) transporter complex"/>
    <property type="evidence" value="ECO:0007669"/>
    <property type="project" value="TreeGrafter"/>
</dbReference>
<evidence type="ECO:0000313" key="8">
    <source>
        <dbReference type="EMBL" id="QCI66025.1"/>
    </source>
</evidence>
<proteinExistence type="predicted"/>
<keyword evidence="9" id="KW-1185">Reference proteome</keyword>
<accession>A0A4D7B472</accession>
<dbReference type="InterPro" id="IPR005495">
    <property type="entry name" value="LptG/LptF_permease"/>
</dbReference>
<feature type="compositionally biased region" description="Basic and acidic residues" evidence="6">
    <location>
        <begin position="23"/>
        <end position="44"/>
    </location>
</feature>
<gene>
    <name evidence="8" type="ORF">E8M01_18505</name>
</gene>
<sequence>MRRADGHRDRRYRGTRRRHLDRRRADAGLPDHHGHRPDARHGEPGRGPLIGRGAPRARPLVTGAISRLTSTPAGRSFGLVPLGTFTRTLALAHARHVATVVAALLIVGLTLDVAPRADRILAQAANQSALGITGHLVWYIALRLADLTGSLMPLGTFLGLFWSEVTLTQTRERVVIWNGGRTPLQAIVPLAIVGALCGMIQVASIGILRPAAVAYQIAHGLGDYGERFDRRLQDVPRWITLDNQMIKARLDYRQRRLVDVDVYEVSADSRLVSRVAASSARPAAEAGRWIFTQGSRWTAPREGDPTPATGAGDAWWFDEETITLPLDPLWLENSGIDARYLPQATLAALASRGDGIPDAASYSTWWHARFAQAFLPFGMMVLASAMAMTLIAHRLKFSAMMTIGLTGYFLHVATNIFVWLGEYGRFPPVVATWGMPLAMIGVAFALLIRLDRMGQR</sequence>
<evidence type="ECO:0000256" key="1">
    <source>
        <dbReference type="ARBA" id="ARBA00004651"/>
    </source>
</evidence>
<feature type="transmembrane region" description="Helical" evidence="7">
    <location>
        <begin position="137"/>
        <end position="163"/>
    </location>
</feature>
<dbReference type="OrthoDB" id="8478133at2"/>
<keyword evidence="3 7" id="KW-0812">Transmembrane</keyword>
<feature type="transmembrane region" description="Helical" evidence="7">
    <location>
        <begin position="399"/>
        <end position="420"/>
    </location>
</feature>
<feature type="transmembrane region" description="Helical" evidence="7">
    <location>
        <begin position="97"/>
        <end position="117"/>
    </location>
</feature>
<keyword evidence="2" id="KW-1003">Cell membrane</keyword>
<feature type="transmembrane region" description="Helical" evidence="7">
    <location>
        <begin position="426"/>
        <end position="448"/>
    </location>
</feature>
<feature type="transmembrane region" description="Helical" evidence="7">
    <location>
        <begin position="184"/>
        <end position="208"/>
    </location>
</feature>
<evidence type="ECO:0000256" key="7">
    <source>
        <dbReference type="SAM" id="Phobius"/>
    </source>
</evidence>